<keyword evidence="3" id="KW-0328">Glycosyltransferase</keyword>
<dbReference type="InterPro" id="IPR001173">
    <property type="entry name" value="Glyco_trans_2-like"/>
</dbReference>
<evidence type="ECO:0000256" key="2">
    <source>
        <dbReference type="ARBA" id="ARBA00022475"/>
    </source>
</evidence>
<dbReference type="PANTHER" id="PTHR43646">
    <property type="entry name" value="GLYCOSYLTRANSFERASE"/>
    <property type="match status" value="1"/>
</dbReference>
<dbReference type="EMBL" id="JAUOTP010000005">
    <property type="protein sequence ID" value="MDO6415103.1"/>
    <property type="molecule type" value="Genomic_DNA"/>
</dbReference>
<evidence type="ECO:0000256" key="3">
    <source>
        <dbReference type="ARBA" id="ARBA00022676"/>
    </source>
</evidence>
<keyword evidence="4" id="KW-0808">Transferase</keyword>
<keyword evidence="5" id="KW-0472">Membrane</keyword>
<dbReference type="RefSeq" id="WP_303542877.1">
    <property type="nucleotide sequence ID" value="NZ_JAUOTP010000005.1"/>
</dbReference>
<evidence type="ECO:0000256" key="1">
    <source>
        <dbReference type="ARBA" id="ARBA00004236"/>
    </source>
</evidence>
<dbReference type="Gene3D" id="3.90.550.10">
    <property type="entry name" value="Spore Coat Polysaccharide Biosynthesis Protein SpsA, Chain A"/>
    <property type="match status" value="1"/>
</dbReference>
<name>A0ABT8Y9U3_9SPHN</name>
<evidence type="ECO:0000313" key="8">
    <source>
        <dbReference type="Proteomes" id="UP001169764"/>
    </source>
</evidence>
<comment type="caution">
    <text evidence="7">The sequence shown here is derived from an EMBL/GenBank/DDBJ whole genome shotgun (WGS) entry which is preliminary data.</text>
</comment>
<organism evidence="7 8">
    <name type="scientific">Sphingomonas natans</name>
    <dbReference type="NCBI Taxonomy" id="3063330"/>
    <lineage>
        <taxon>Bacteria</taxon>
        <taxon>Pseudomonadati</taxon>
        <taxon>Pseudomonadota</taxon>
        <taxon>Alphaproteobacteria</taxon>
        <taxon>Sphingomonadales</taxon>
        <taxon>Sphingomonadaceae</taxon>
        <taxon>Sphingomonas</taxon>
    </lineage>
</organism>
<sequence>MTPPFCVCVPARNEAARLPRLFEALAAQDVDGLIPIALCINNSDDGSAELVRVIAARPGSRLQLHLDEASFPPALAHAGSARRRAMDLGAAVSPAGLLLSTDADCRPPPSWIGANLAASAGGANMIGGRIVIDPEEPLAPLVQNARHLWDAYWERVRAIEDAIDPRPWDPAPRHGDHTGASLALPTSLYRAAGGVPLLALGEDRALVDAAITVGGRLAHPASVWTYVSPRQDGRAAGGMADDMRRLHGEAGMGDALVAPAFTHWQARAEWRRALRGHPQGERRIVQEEAALPPMPHDMRLADAA</sequence>
<keyword evidence="8" id="KW-1185">Reference proteome</keyword>
<reference evidence="7" key="1">
    <citation type="submission" date="2023-07" db="EMBL/GenBank/DDBJ databases">
        <authorList>
            <person name="Kim M."/>
        </authorList>
    </citation>
    <scope>NUCLEOTIDE SEQUENCE</scope>
    <source>
        <strain evidence="7">BIUV-7</strain>
    </source>
</reference>
<dbReference type="Pfam" id="PF00535">
    <property type="entry name" value="Glycos_transf_2"/>
    <property type="match status" value="1"/>
</dbReference>
<keyword evidence="2" id="KW-1003">Cell membrane</keyword>
<dbReference type="Proteomes" id="UP001169764">
    <property type="component" value="Unassembled WGS sequence"/>
</dbReference>
<dbReference type="SUPFAM" id="SSF53448">
    <property type="entry name" value="Nucleotide-diphospho-sugar transferases"/>
    <property type="match status" value="1"/>
</dbReference>
<evidence type="ECO:0000313" key="7">
    <source>
        <dbReference type="EMBL" id="MDO6415103.1"/>
    </source>
</evidence>
<dbReference type="PANTHER" id="PTHR43646:SF2">
    <property type="entry name" value="GLYCOSYLTRANSFERASE 2-LIKE DOMAIN-CONTAINING PROTEIN"/>
    <property type="match status" value="1"/>
</dbReference>
<evidence type="ECO:0000259" key="6">
    <source>
        <dbReference type="Pfam" id="PF00535"/>
    </source>
</evidence>
<comment type="subcellular location">
    <subcellularLocation>
        <location evidence="1">Cell membrane</location>
    </subcellularLocation>
</comment>
<accession>A0ABT8Y9U3</accession>
<dbReference type="InterPro" id="IPR029044">
    <property type="entry name" value="Nucleotide-diphossugar_trans"/>
</dbReference>
<proteinExistence type="predicted"/>
<gene>
    <name evidence="7" type="ORF">Q4F19_11995</name>
</gene>
<feature type="domain" description="Glycosyltransferase 2-like" evidence="6">
    <location>
        <begin position="6"/>
        <end position="145"/>
    </location>
</feature>
<protein>
    <submittedName>
        <fullName evidence="7">Glycosyltransferase family 2 protein</fullName>
    </submittedName>
</protein>
<evidence type="ECO:0000256" key="5">
    <source>
        <dbReference type="ARBA" id="ARBA00023136"/>
    </source>
</evidence>
<evidence type="ECO:0000256" key="4">
    <source>
        <dbReference type="ARBA" id="ARBA00022679"/>
    </source>
</evidence>